<dbReference type="Gene3D" id="3.40.50.150">
    <property type="entry name" value="Vaccinia Virus protein VP39"/>
    <property type="match status" value="1"/>
</dbReference>
<dbReference type="InterPro" id="IPR016024">
    <property type="entry name" value="ARM-type_fold"/>
</dbReference>
<gene>
    <name evidence="7" type="ORF">QTG54_007873</name>
</gene>
<accession>A0AAD8YAC0</accession>
<dbReference type="InterPro" id="IPR011989">
    <property type="entry name" value="ARM-like"/>
</dbReference>
<organism evidence="7 8">
    <name type="scientific">Skeletonema marinoi</name>
    <dbReference type="NCBI Taxonomy" id="267567"/>
    <lineage>
        <taxon>Eukaryota</taxon>
        <taxon>Sar</taxon>
        <taxon>Stramenopiles</taxon>
        <taxon>Ochrophyta</taxon>
        <taxon>Bacillariophyta</taxon>
        <taxon>Coscinodiscophyceae</taxon>
        <taxon>Thalassiosirophycidae</taxon>
        <taxon>Thalassiosirales</taxon>
        <taxon>Skeletonemataceae</taxon>
        <taxon>Skeletonema</taxon>
        <taxon>Skeletonema marinoi-dohrnii complex</taxon>
    </lineage>
</organism>
<dbReference type="Pfam" id="PF08241">
    <property type="entry name" value="Methyltransf_11"/>
    <property type="match status" value="1"/>
</dbReference>
<keyword evidence="2 4" id="KW-0808">Transferase</keyword>
<dbReference type="EC" id="2.1.1.95" evidence="7"/>
<dbReference type="GO" id="GO:0032259">
    <property type="term" value="P:methylation"/>
    <property type="evidence" value="ECO:0007669"/>
    <property type="project" value="UniProtKB-UniRule"/>
</dbReference>
<comment type="similarity">
    <text evidence="4">Belongs to the class I-like SAM-binding methyltransferase superfamily. gTMT family.</text>
</comment>
<feature type="region of interest" description="SAM motif III" evidence="4">
    <location>
        <begin position="1245"/>
        <end position="1254"/>
    </location>
</feature>
<dbReference type="PANTHER" id="PTHR44068">
    <property type="entry name" value="ZGC:194242"/>
    <property type="match status" value="1"/>
</dbReference>
<name>A0AAD8YAC0_9STRA</name>
<keyword evidence="8" id="KW-1185">Reference proteome</keyword>
<dbReference type="SUPFAM" id="SSF48371">
    <property type="entry name" value="ARM repeat"/>
    <property type="match status" value="1"/>
</dbReference>
<dbReference type="Proteomes" id="UP001224775">
    <property type="component" value="Unassembled WGS sequence"/>
</dbReference>
<dbReference type="InterPro" id="IPR013216">
    <property type="entry name" value="Methyltransf_11"/>
</dbReference>
<feature type="domain" description="TOG" evidence="6">
    <location>
        <begin position="833"/>
        <end position="1109"/>
    </location>
</feature>
<keyword evidence="1 4" id="KW-0489">Methyltransferase</keyword>
<feature type="compositionally biased region" description="Low complexity" evidence="5">
    <location>
        <begin position="707"/>
        <end position="716"/>
    </location>
</feature>
<evidence type="ECO:0000259" key="6">
    <source>
        <dbReference type="SMART" id="SM01349"/>
    </source>
</evidence>
<comment type="caution">
    <text evidence="7">The sequence shown here is derived from an EMBL/GenBank/DDBJ whole genome shotgun (WGS) entry which is preliminary data.</text>
</comment>
<feature type="compositionally biased region" description="Basic and acidic residues" evidence="5">
    <location>
        <begin position="683"/>
        <end position="692"/>
    </location>
</feature>
<protein>
    <submittedName>
        <fullName evidence="7">Tocopherol O-methyltransferase</fullName>
        <ecNumber evidence="7">2.1.1.95</ecNumber>
    </submittedName>
</protein>
<feature type="compositionally biased region" description="Polar residues" evidence="5">
    <location>
        <begin position="778"/>
        <end position="787"/>
    </location>
</feature>
<dbReference type="InterPro" id="IPR034085">
    <property type="entry name" value="TOG"/>
</dbReference>
<evidence type="ECO:0000256" key="1">
    <source>
        <dbReference type="ARBA" id="ARBA00022603"/>
    </source>
</evidence>
<evidence type="ECO:0000256" key="3">
    <source>
        <dbReference type="ARBA" id="ARBA00022691"/>
    </source>
</evidence>
<dbReference type="PROSITE" id="PS51581">
    <property type="entry name" value="SAM_GTMT"/>
    <property type="match status" value="1"/>
</dbReference>
<dbReference type="PANTHER" id="PTHR44068:SF11">
    <property type="entry name" value="GERANYL DIPHOSPHATE 2-C-METHYLTRANSFERASE"/>
    <property type="match status" value="1"/>
</dbReference>
<dbReference type="InterPro" id="IPR025774">
    <property type="entry name" value="PiNMT-like"/>
</dbReference>
<keyword evidence="3 4" id="KW-0949">S-adenosyl-L-methionine</keyword>
<feature type="region of interest" description="Disordered" evidence="5">
    <location>
        <begin position="681"/>
        <end position="793"/>
    </location>
</feature>
<sequence>MASKKTAEVRPIKLNLDNSINTRASSMESIAAELASSFIESSLGFDSEQSKLDSLQKISRSLAESTRNNDDNAASSTAQSWIDLMEGTQEETAMLRDTFIKSLLENCHPNETNDNTEEEDEEIIFDLIEASFACLASLITLRCNDNNNSSSNKKDKKKKKMAAPLFGEEFVTAIATDVVQALKFVSDNENSTAVKSLLLALLRVDRPRNEMCVSTVRDLILLPASSSVNSGDGSASNESSAACVAQVLSKSITAGVITSVPGTAGMDEEELSMRRETAVLNHLQDMRDVFLNVALVCSASLSSDENNGTAAVRIMLESIQEVYDIAEFAVESQLETLLNDKASPIISRLVKKQEEATSTDSQPQTSVVDCGMEEDFDGHEAQLSHLYQTSTAATTMKPLYAKMSKAAVPTTSLKQLESDLNAITEKLKNDDAELWDERLDALIHLECILAGEVASISSEARQLWIEKMRKMPMSDQFNDLRSQITHQACRCIIAFLFEFRDYIDQDPQLHQSVAHFVDCCIPAILNLCGCAQSKIMSTAGMNCMMCLAAVGGTTGFPRIIPKLCDEILGGKKVHKNRKIGSIMALTTAVNVWESSCLVKHVDQLAKAVKEALTNSDVGVREEGRKFFWAMFACDDTVAVVERMFDGRSREMKNLNKVRDEIDAEWEEDGVMVYLVENGVLQTHDNEETEKKTANSNSKPPSKKVQPKKTQQPVNPKRPAASTLKAKYGTPFKSQKCSTPQQTVKRRPPLYSGTPKMASGIPQTTSQSRSEKGSAVKTAVTTPRSSLGSLKKKTVQIKDEKENSPMMHTPPKLDVTNKSPMMGSPVVNLLARASPLSAEKIHKSGDVLGQVISMLSDSSSPQEQVLGIKALALFAKESPNDPSWERKFALVLNCLIDQIRGVPSRDADVFARVLQSPPKQLNSCQQVQHLFLQGVRSLLQFVPGHVQSDDVSSIVRCMLECTENAPFEVVHTAEQALQNLISGNHPEVCFEELLPYATGEEVEEALQRPRCNTLPSNTSNPAKLLSTLRTMRYLIDKIPTDSLRKALPPLMQLFQTTLSHSSVDLRKATVFILVEMHFVLGDELILDEFTDSQRQLVGIYINRHDKTTSTQDQRMAQYVGYYIPEDRTDHVQAQIDLIDEVLKWAEVDDKNPPKNVVDVGCGIGGSSRHIAKKYDCKAQGITLSPYQANRGNELAKEQGVSDKASFQVADALNMPFDDSSFDLVWSLESGEHMPDKTKFVNELMRVAAPGGRVIIVTWCHRDLELGEPSLSKKEEKILAKINRAYYLPKWCSVDDYCKLLEKEGAVDIKREDWSYIIAPFWKAVIKSSLNLKSVVGLLKSGFSTIRGAYAMLLMLKGFDAGVIKFGLITCTKKMEKKEE</sequence>
<evidence type="ECO:0000256" key="2">
    <source>
        <dbReference type="ARBA" id="ARBA00022679"/>
    </source>
</evidence>
<dbReference type="InterPro" id="IPR029063">
    <property type="entry name" value="SAM-dependent_MTases_sf"/>
</dbReference>
<dbReference type="SUPFAM" id="SSF53335">
    <property type="entry name" value="S-adenosyl-L-methionine-dependent methyltransferases"/>
    <property type="match status" value="1"/>
</dbReference>
<proteinExistence type="inferred from homology"/>
<reference evidence="7" key="1">
    <citation type="submission" date="2023-06" db="EMBL/GenBank/DDBJ databases">
        <title>Survivors Of The Sea: Transcriptome response of Skeletonema marinoi to long-term dormancy.</title>
        <authorList>
            <person name="Pinder M.I.M."/>
            <person name="Kourtchenko O."/>
            <person name="Robertson E.K."/>
            <person name="Larsson T."/>
            <person name="Maumus F."/>
            <person name="Osuna-Cruz C.M."/>
            <person name="Vancaester E."/>
            <person name="Stenow R."/>
            <person name="Vandepoele K."/>
            <person name="Ploug H."/>
            <person name="Bruchert V."/>
            <person name="Godhe A."/>
            <person name="Topel M."/>
        </authorList>
    </citation>
    <scope>NUCLEOTIDE SEQUENCE</scope>
    <source>
        <strain evidence="7">R05AC</strain>
    </source>
</reference>
<dbReference type="EMBL" id="JATAAI010000013">
    <property type="protein sequence ID" value="KAK1741395.1"/>
    <property type="molecule type" value="Genomic_DNA"/>
</dbReference>
<evidence type="ECO:0000256" key="4">
    <source>
        <dbReference type="PROSITE-ProRule" id="PRU00914"/>
    </source>
</evidence>
<evidence type="ECO:0000256" key="5">
    <source>
        <dbReference type="SAM" id="MobiDB-lite"/>
    </source>
</evidence>
<dbReference type="CDD" id="cd02440">
    <property type="entry name" value="AdoMet_MTases"/>
    <property type="match status" value="1"/>
</dbReference>
<dbReference type="GO" id="GO:0050342">
    <property type="term" value="F:tocopherol C-methyltransferase activity"/>
    <property type="evidence" value="ECO:0007669"/>
    <property type="project" value="UniProtKB-EC"/>
</dbReference>
<evidence type="ECO:0000313" key="7">
    <source>
        <dbReference type="EMBL" id="KAK1741395.1"/>
    </source>
</evidence>
<evidence type="ECO:0000313" key="8">
    <source>
        <dbReference type="Proteomes" id="UP001224775"/>
    </source>
</evidence>
<dbReference type="InterPro" id="IPR050447">
    <property type="entry name" value="Erg6_SMT_methyltransf"/>
</dbReference>
<feature type="domain" description="TOG" evidence="6">
    <location>
        <begin position="405"/>
        <end position="663"/>
    </location>
</feature>
<feature type="compositionally biased region" description="Polar residues" evidence="5">
    <location>
        <begin position="731"/>
        <end position="742"/>
    </location>
</feature>
<dbReference type="Pfam" id="PF12348">
    <property type="entry name" value="CLASP_N"/>
    <property type="match status" value="1"/>
</dbReference>
<feature type="region of interest" description="SAM motif II" evidence="4">
    <location>
        <begin position="1218"/>
        <end position="1226"/>
    </location>
</feature>
<dbReference type="GO" id="GO:0008757">
    <property type="term" value="F:S-adenosylmethionine-dependent methyltransferase activity"/>
    <property type="evidence" value="ECO:0007669"/>
    <property type="project" value="InterPro"/>
</dbReference>
<dbReference type="InterPro" id="IPR024395">
    <property type="entry name" value="CLASP_N_dom"/>
</dbReference>
<dbReference type="SMART" id="SM01349">
    <property type="entry name" value="TOG"/>
    <property type="match status" value="2"/>
</dbReference>
<feature type="region of interest" description="SAM motif I" evidence="4">
    <location>
        <begin position="1155"/>
        <end position="1164"/>
    </location>
</feature>
<dbReference type="Gene3D" id="1.25.10.10">
    <property type="entry name" value="Leucine-rich Repeat Variant"/>
    <property type="match status" value="2"/>
</dbReference>